<proteinExistence type="predicted"/>
<sequence length="290" mass="32688">MLKSEAKRDCGTLREGARMALLLGEKDLSLSRYTSWERTPVSSIAKRVIWRLEQDRYALTESKLYHLGEQLPDFYGGDPHSVGYRKLEQIRGEAANRFLETDMFFIKESDFLHIVPSVPHLSEVRIAICYRELPEDESGLLTFSGPSKWKQDPDAASRGSFAPRNKYYINGQFTGEDKPGKYKLSRQPPPEHRVPRRHGLVAVTPDEPDYARLCIEQNLAYLLTEQQKQSVLNGSHLTPRSIASNETAEYPGESLSPSGISPRMPLVNGYSRNPESPGTLPNGITGDEDH</sequence>
<dbReference type="Proteomes" id="UP001143856">
    <property type="component" value="Unassembled WGS sequence"/>
</dbReference>
<dbReference type="EMBL" id="JAPDGR010003612">
    <property type="protein sequence ID" value="KAJ2970595.1"/>
    <property type="molecule type" value="Genomic_DNA"/>
</dbReference>
<protein>
    <submittedName>
        <fullName evidence="1">Uncharacterized protein</fullName>
    </submittedName>
</protein>
<reference evidence="1" key="1">
    <citation type="submission" date="2022-10" db="EMBL/GenBank/DDBJ databases">
        <title>Genome Sequence of Xylaria curta.</title>
        <authorList>
            <person name="Buettner E."/>
        </authorList>
    </citation>
    <scope>NUCLEOTIDE SEQUENCE</scope>
    <source>
        <strain evidence="1">Babe10</strain>
    </source>
</reference>
<accession>A0ACC1MU98</accession>
<keyword evidence="2" id="KW-1185">Reference proteome</keyword>
<organism evidence="1 2">
    <name type="scientific">Xylaria curta</name>
    <dbReference type="NCBI Taxonomy" id="42375"/>
    <lineage>
        <taxon>Eukaryota</taxon>
        <taxon>Fungi</taxon>
        <taxon>Dikarya</taxon>
        <taxon>Ascomycota</taxon>
        <taxon>Pezizomycotina</taxon>
        <taxon>Sordariomycetes</taxon>
        <taxon>Xylariomycetidae</taxon>
        <taxon>Xylariales</taxon>
        <taxon>Xylariaceae</taxon>
        <taxon>Xylaria</taxon>
    </lineage>
</organism>
<gene>
    <name evidence="1" type="ORF">NUW58_g9642</name>
</gene>
<evidence type="ECO:0000313" key="2">
    <source>
        <dbReference type="Proteomes" id="UP001143856"/>
    </source>
</evidence>
<name>A0ACC1MU98_9PEZI</name>
<evidence type="ECO:0000313" key="1">
    <source>
        <dbReference type="EMBL" id="KAJ2970595.1"/>
    </source>
</evidence>
<comment type="caution">
    <text evidence="1">The sequence shown here is derived from an EMBL/GenBank/DDBJ whole genome shotgun (WGS) entry which is preliminary data.</text>
</comment>